<comment type="caution">
    <text evidence="10">The sequence shown here is derived from an EMBL/GenBank/DDBJ whole genome shotgun (WGS) entry which is preliminary data.</text>
</comment>
<keyword evidence="11" id="KW-1185">Reference proteome</keyword>
<dbReference type="Pfam" id="PF05103">
    <property type="entry name" value="DivIVA"/>
    <property type="match status" value="1"/>
</dbReference>
<evidence type="ECO:0000256" key="3">
    <source>
        <dbReference type="ARBA" id="ARBA00018787"/>
    </source>
</evidence>
<protein>
    <recommendedName>
        <fullName evidence="3">Cell wall synthesis protein Wag31</fullName>
    </recommendedName>
    <alternativeName>
        <fullName evidence="8">Antigen 84</fullName>
    </alternativeName>
</protein>
<dbReference type="Gene3D" id="6.10.250.660">
    <property type="match status" value="1"/>
</dbReference>
<dbReference type="InterPro" id="IPR007793">
    <property type="entry name" value="DivIVA_fam"/>
</dbReference>
<proteinExistence type="inferred from homology"/>
<evidence type="ECO:0000256" key="4">
    <source>
        <dbReference type="ARBA" id="ARBA00022490"/>
    </source>
</evidence>
<evidence type="ECO:0000313" key="11">
    <source>
        <dbReference type="Proteomes" id="UP000624325"/>
    </source>
</evidence>
<dbReference type="Proteomes" id="UP000624325">
    <property type="component" value="Unassembled WGS sequence"/>
</dbReference>
<dbReference type="PANTHER" id="PTHR35794:SF2">
    <property type="entry name" value="CELL DIVISION PROTEIN DIVIVA"/>
    <property type="match status" value="1"/>
</dbReference>
<evidence type="ECO:0000256" key="2">
    <source>
        <dbReference type="ARBA" id="ARBA00009008"/>
    </source>
</evidence>
<dbReference type="NCBIfam" id="TIGR03544">
    <property type="entry name" value="DivI1A_domain"/>
    <property type="match status" value="1"/>
</dbReference>
<comment type="subcellular location">
    <subcellularLocation>
        <location evidence="1">Cytoplasm</location>
    </subcellularLocation>
</comment>
<sequence>MPLTPADVHNVAFNKPSIGKRGYDQEEVDAFLDQLEQDLVRLIEENNDLRGAVARDGGSDWQGHDPRLAGAVEEMSARLERVLRDKAAAEQVARAVRAELEQARTGGGRATAGDREHATRVLTMAELTADSHLVEARREAQDLLSDARSTAQRIADEAVAAAEAMERSARERYETAMSELAAGRAATLQQIEELEALRSEYRVRLRAHVEGQMRDLGAPGRA</sequence>
<comment type="similarity">
    <text evidence="2">Belongs to the DivIVA family.</text>
</comment>
<evidence type="ECO:0000256" key="8">
    <source>
        <dbReference type="ARBA" id="ARBA00031737"/>
    </source>
</evidence>
<evidence type="ECO:0000256" key="5">
    <source>
        <dbReference type="ARBA" id="ARBA00022618"/>
    </source>
</evidence>
<gene>
    <name evidence="10" type="primary">wag31</name>
    <name evidence="10" type="ORF">Air01nite_26400</name>
</gene>
<dbReference type="InterPro" id="IPR019933">
    <property type="entry name" value="DivIVA_domain"/>
</dbReference>
<feature type="coiled-coil region" evidence="9">
    <location>
        <begin position="25"/>
        <end position="99"/>
    </location>
</feature>
<keyword evidence="7" id="KW-0131">Cell cycle</keyword>
<evidence type="ECO:0000313" key="10">
    <source>
        <dbReference type="EMBL" id="GIF56545.1"/>
    </source>
</evidence>
<name>A0ABQ4C2M5_9ACTN</name>
<organism evidence="10 11">
    <name type="scientific">Asanoa iriomotensis</name>
    <dbReference type="NCBI Taxonomy" id="234613"/>
    <lineage>
        <taxon>Bacteria</taxon>
        <taxon>Bacillati</taxon>
        <taxon>Actinomycetota</taxon>
        <taxon>Actinomycetes</taxon>
        <taxon>Micromonosporales</taxon>
        <taxon>Micromonosporaceae</taxon>
        <taxon>Asanoa</taxon>
    </lineage>
</organism>
<evidence type="ECO:0000256" key="9">
    <source>
        <dbReference type="SAM" id="Coils"/>
    </source>
</evidence>
<reference evidence="10 11" key="1">
    <citation type="submission" date="2021-01" db="EMBL/GenBank/DDBJ databases">
        <title>Whole genome shotgun sequence of Asanoa iriomotensis NBRC 100142.</title>
        <authorList>
            <person name="Komaki H."/>
            <person name="Tamura T."/>
        </authorList>
    </citation>
    <scope>NUCLEOTIDE SEQUENCE [LARGE SCALE GENOMIC DNA]</scope>
    <source>
        <strain evidence="10 11">NBRC 100142</strain>
    </source>
</reference>
<accession>A0ABQ4C2M5</accession>
<evidence type="ECO:0000256" key="7">
    <source>
        <dbReference type="ARBA" id="ARBA00023306"/>
    </source>
</evidence>
<dbReference type="EMBL" id="BONC01000015">
    <property type="protein sequence ID" value="GIF56545.1"/>
    <property type="molecule type" value="Genomic_DNA"/>
</dbReference>
<keyword evidence="4" id="KW-0963">Cytoplasm</keyword>
<keyword evidence="6 9" id="KW-0175">Coiled coil</keyword>
<evidence type="ECO:0000256" key="6">
    <source>
        <dbReference type="ARBA" id="ARBA00023054"/>
    </source>
</evidence>
<evidence type="ECO:0000256" key="1">
    <source>
        <dbReference type="ARBA" id="ARBA00004496"/>
    </source>
</evidence>
<keyword evidence="5" id="KW-0132">Cell division</keyword>
<dbReference type="PANTHER" id="PTHR35794">
    <property type="entry name" value="CELL DIVISION PROTEIN DIVIVA"/>
    <property type="match status" value="1"/>
</dbReference>